<dbReference type="PANTHER" id="PTHR43877">
    <property type="entry name" value="AMINOALKYLPHOSPHONATE N-ACETYLTRANSFERASE-RELATED-RELATED"/>
    <property type="match status" value="1"/>
</dbReference>
<evidence type="ECO:0000313" key="4">
    <source>
        <dbReference type="EMBL" id="GAA2123167.1"/>
    </source>
</evidence>
<dbReference type="SUPFAM" id="SSF55729">
    <property type="entry name" value="Acyl-CoA N-acyltransferases (Nat)"/>
    <property type="match status" value="1"/>
</dbReference>
<evidence type="ECO:0000313" key="5">
    <source>
        <dbReference type="Proteomes" id="UP001500575"/>
    </source>
</evidence>
<keyword evidence="5" id="KW-1185">Reference proteome</keyword>
<dbReference type="InterPro" id="IPR050832">
    <property type="entry name" value="Bact_Acetyltransf"/>
</dbReference>
<dbReference type="InterPro" id="IPR016181">
    <property type="entry name" value="Acyl_CoA_acyltransferase"/>
</dbReference>
<dbReference type="Proteomes" id="UP001500575">
    <property type="component" value="Unassembled WGS sequence"/>
</dbReference>
<organism evidence="4 5">
    <name type="scientific">Nocardioides bigeumensis</name>
    <dbReference type="NCBI Taxonomy" id="433657"/>
    <lineage>
        <taxon>Bacteria</taxon>
        <taxon>Bacillati</taxon>
        <taxon>Actinomycetota</taxon>
        <taxon>Actinomycetes</taxon>
        <taxon>Propionibacteriales</taxon>
        <taxon>Nocardioidaceae</taxon>
        <taxon>Nocardioides</taxon>
    </lineage>
</organism>
<dbReference type="InterPro" id="IPR000182">
    <property type="entry name" value="GNAT_dom"/>
</dbReference>
<keyword evidence="2" id="KW-0012">Acyltransferase</keyword>
<gene>
    <name evidence="4" type="ORF">GCM10009843_18720</name>
</gene>
<protein>
    <submittedName>
        <fullName evidence="4">GNAT family N-acetyltransferase</fullName>
    </submittedName>
</protein>
<evidence type="ECO:0000256" key="1">
    <source>
        <dbReference type="ARBA" id="ARBA00022679"/>
    </source>
</evidence>
<dbReference type="CDD" id="cd04301">
    <property type="entry name" value="NAT_SF"/>
    <property type="match status" value="1"/>
</dbReference>
<dbReference type="RefSeq" id="WP_344303436.1">
    <property type="nucleotide sequence ID" value="NZ_BAAAQQ010000011.1"/>
</dbReference>
<sequence length="324" mass="35289">MTAGLQVERVDPGALDLGLATELAALISAGREQVPTERPTGESFLLDVTLTDEPAKAWWLARIGGSVVGMVELNEPEHEYTDAAFLGGVVHPDHQRSGIGNALLDQVVAATQRPVLRTGAWRGTAGARALPAMGFRRIMTHGIRRLDLTDAAVAAPALRDEVVAASEHFDLERRVGPTPDADLAEMQVLREAINDAPDAHEWESYPPERIAAYEQSLVRRRQTQHTIVARDRATGAPAGLTMVCVKELIPGFAAQEDTSVLPAYRGHGLGLLLKLEMAAWLRAERPDVRVIDTWNDTTNAPMLAVNQRLGTRIVAENSAYRRAR</sequence>
<accession>A0ABP5JV17</accession>
<proteinExistence type="predicted"/>
<evidence type="ECO:0000256" key="2">
    <source>
        <dbReference type="ARBA" id="ARBA00023315"/>
    </source>
</evidence>
<keyword evidence="1" id="KW-0808">Transferase</keyword>
<reference evidence="5" key="1">
    <citation type="journal article" date="2019" name="Int. J. Syst. Evol. Microbiol.">
        <title>The Global Catalogue of Microorganisms (GCM) 10K type strain sequencing project: providing services to taxonomists for standard genome sequencing and annotation.</title>
        <authorList>
            <consortium name="The Broad Institute Genomics Platform"/>
            <consortium name="The Broad Institute Genome Sequencing Center for Infectious Disease"/>
            <person name="Wu L."/>
            <person name="Ma J."/>
        </authorList>
    </citation>
    <scope>NUCLEOTIDE SEQUENCE [LARGE SCALE GENOMIC DNA]</scope>
    <source>
        <strain evidence="5">JCM 16021</strain>
    </source>
</reference>
<dbReference type="Pfam" id="PF00583">
    <property type="entry name" value="Acetyltransf_1"/>
    <property type="match status" value="2"/>
</dbReference>
<evidence type="ECO:0000259" key="3">
    <source>
        <dbReference type="PROSITE" id="PS51186"/>
    </source>
</evidence>
<dbReference type="EMBL" id="BAAAQQ010000011">
    <property type="protein sequence ID" value="GAA2123167.1"/>
    <property type="molecule type" value="Genomic_DNA"/>
</dbReference>
<name>A0ABP5JV17_9ACTN</name>
<dbReference type="PROSITE" id="PS51186">
    <property type="entry name" value="GNAT"/>
    <property type="match status" value="1"/>
</dbReference>
<dbReference type="Gene3D" id="3.40.630.30">
    <property type="match status" value="1"/>
</dbReference>
<feature type="domain" description="N-acetyltransferase" evidence="3">
    <location>
        <begin position="5"/>
        <end position="149"/>
    </location>
</feature>
<comment type="caution">
    <text evidence="4">The sequence shown here is derived from an EMBL/GenBank/DDBJ whole genome shotgun (WGS) entry which is preliminary data.</text>
</comment>